<evidence type="ECO:0000313" key="1">
    <source>
        <dbReference type="EMBL" id="OUK05059.1"/>
    </source>
</evidence>
<proteinExistence type="predicted"/>
<comment type="caution">
    <text evidence="1">The sequence shown here is derived from an EMBL/GenBank/DDBJ whole genome shotgun (WGS) entry which is preliminary data.</text>
</comment>
<sequence>MSQSQLQCQPQLPYLSQIRHQLQNQGRYQVQSLHLKVAQIVCRAQFLIHNVNHRVIQFQILSLCLVRHQFQNQSQHLFQESSQVQSLHLKAVQIVYLYLSQILTVDQSQHRAQLQHQVQLLNP</sequence>
<name>A0A252CFD0_9LACT</name>
<protein>
    <submittedName>
        <fullName evidence="1">Uncharacterized protein</fullName>
    </submittedName>
</protein>
<accession>A0A252CFD0</accession>
<dbReference type="Proteomes" id="UP000194606">
    <property type="component" value="Unassembled WGS sequence"/>
</dbReference>
<organism evidence="1 2">
    <name type="scientific">Lactococcus petauri</name>
    <dbReference type="NCBI Taxonomy" id="1940789"/>
    <lineage>
        <taxon>Bacteria</taxon>
        <taxon>Bacillati</taxon>
        <taxon>Bacillota</taxon>
        <taxon>Bacilli</taxon>
        <taxon>Lactobacillales</taxon>
        <taxon>Streptococcaceae</taxon>
        <taxon>Lactococcus</taxon>
    </lineage>
</organism>
<dbReference type="AlphaFoldDB" id="A0A252CFD0"/>
<gene>
    <name evidence="1" type="ORF">BZZ03_04625</name>
</gene>
<evidence type="ECO:0000313" key="2">
    <source>
        <dbReference type="Proteomes" id="UP000194606"/>
    </source>
</evidence>
<reference evidence="1 2" key="1">
    <citation type="submission" date="2017-02" db="EMBL/GenBank/DDBJ databases">
        <authorList>
            <person name="Peterson S.W."/>
        </authorList>
    </citation>
    <scope>NUCLEOTIDE SEQUENCE [LARGE SCALE GENOMIC DNA]</scope>
    <source>
        <strain evidence="1">159469</strain>
    </source>
</reference>
<dbReference type="EMBL" id="MUIZ01000002">
    <property type="protein sequence ID" value="OUK05059.1"/>
    <property type="molecule type" value="Genomic_DNA"/>
</dbReference>